<dbReference type="EMBL" id="LT629766">
    <property type="protein sequence ID" value="SDS94265.1"/>
    <property type="molecule type" value="Genomic_DNA"/>
</dbReference>
<dbReference type="InterPro" id="IPR018649">
    <property type="entry name" value="SHOCT"/>
</dbReference>
<evidence type="ECO:0000259" key="1">
    <source>
        <dbReference type="Pfam" id="PF09851"/>
    </source>
</evidence>
<dbReference type="Pfam" id="PF09851">
    <property type="entry name" value="SHOCT"/>
    <property type="match status" value="1"/>
</dbReference>
<organism evidence="2 3">
    <name type="scientific">Brevibacterium siliguriense</name>
    <dbReference type="NCBI Taxonomy" id="1136497"/>
    <lineage>
        <taxon>Bacteria</taxon>
        <taxon>Bacillati</taxon>
        <taxon>Actinomycetota</taxon>
        <taxon>Actinomycetes</taxon>
        <taxon>Micrococcales</taxon>
        <taxon>Brevibacteriaceae</taxon>
        <taxon>Brevibacterium</taxon>
    </lineage>
</organism>
<feature type="domain" description="SHOCT" evidence="1">
    <location>
        <begin position="79"/>
        <end position="105"/>
    </location>
</feature>
<evidence type="ECO:0000313" key="3">
    <source>
        <dbReference type="Proteomes" id="UP000199597"/>
    </source>
</evidence>
<dbReference type="OrthoDB" id="5996503at2"/>
<gene>
    <name evidence="2" type="ORF">SAMN04489752_2917</name>
</gene>
<keyword evidence="3" id="KW-1185">Reference proteome</keyword>
<dbReference type="AlphaFoldDB" id="A0A1H1WB16"/>
<evidence type="ECO:0000313" key="2">
    <source>
        <dbReference type="EMBL" id="SDS94265.1"/>
    </source>
</evidence>
<name>A0A1H1WB16_9MICO</name>
<proteinExistence type="predicted"/>
<reference evidence="3" key="1">
    <citation type="submission" date="2016-10" db="EMBL/GenBank/DDBJ databases">
        <authorList>
            <person name="Varghese N."/>
            <person name="Submissions S."/>
        </authorList>
    </citation>
    <scope>NUCLEOTIDE SEQUENCE [LARGE SCALE GENOMIC DNA]</scope>
    <source>
        <strain evidence="3">DSM 23676</strain>
    </source>
</reference>
<dbReference type="STRING" id="1136497.SAMN04489752_2917"/>
<sequence>MPMIRRFGRPGLLGLAARTAVVAGTAGAVSGAMNNARQRRAQADYEREQYEIAAHHAQQSINNPDAVSSHTPDDSVIGKIQQLSSLHDSGALTDKEFSAAKARILG</sequence>
<protein>
    <submittedName>
        <fullName evidence="2">Short C-terminal domain-containing protein</fullName>
    </submittedName>
</protein>
<accession>A0A1H1WB16</accession>
<dbReference type="Proteomes" id="UP000199597">
    <property type="component" value="Chromosome I"/>
</dbReference>